<gene>
    <name evidence="1" type="ORF">CLF_111402</name>
</gene>
<evidence type="ECO:0000313" key="2">
    <source>
        <dbReference type="Proteomes" id="UP000008909"/>
    </source>
</evidence>
<reference evidence="1" key="1">
    <citation type="journal article" date="2011" name="Genome Biol.">
        <title>The draft genome of the carcinogenic human liver fluke Clonorchis sinensis.</title>
        <authorList>
            <person name="Wang X."/>
            <person name="Chen W."/>
            <person name="Huang Y."/>
            <person name="Sun J."/>
            <person name="Men J."/>
            <person name="Liu H."/>
            <person name="Luo F."/>
            <person name="Guo L."/>
            <person name="Lv X."/>
            <person name="Deng C."/>
            <person name="Zhou C."/>
            <person name="Fan Y."/>
            <person name="Li X."/>
            <person name="Huang L."/>
            <person name="Hu Y."/>
            <person name="Liang C."/>
            <person name="Hu X."/>
            <person name="Xu J."/>
            <person name="Yu X."/>
        </authorList>
    </citation>
    <scope>NUCLEOTIDE SEQUENCE [LARGE SCALE GENOMIC DNA]</scope>
    <source>
        <strain evidence="1">Henan</strain>
    </source>
</reference>
<organism evidence="1 2">
    <name type="scientific">Clonorchis sinensis</name>
    <name type="common">Chinese liver fluke</name>
    <dbReference type="NCBI Taxonomy" id="79923"/>
    <lineage>
        <taxon>Eukaryota</taxon>
        <taxon>Metazoa</taxon>
        <taxon>Spiralia</taxon>
        <taxon>Lophotrochozoa</taxon>
        <taxon>Platyhelminthes</taxon>
        <taxon>Trematoda</taxon>
        <taxon>Digenea</taxon>
        <taxon>Opisthorchiida</taxon>
        <taxon>Opisthorchiata</taxon>
        <taxon>Opisthorchiidae</taxon>
        <taxon>Clonorchis</taxon>
    </lineage>
</organism>
<name>G7YUT3_CLOSI</name>
<reference key="2">
    <citation type="submission" date="2011-10" db="EMBL/GenBank/DDBJ databases">
        <title>The genome and transcriptome sequence of Clonorchis sinensis provide insights into the carcinogenic liver fluke.</title>
        <authorList>
            <person name="Wang X."/>
            <person name="Huang Y."/>
            <person name="Chen W."/>
            <person name="Liu H."/>
            <person name="Guo L."/>
            <person name="Chen Y."/>
            <person name="Luo F."/>
            <person name="Zhou W."/>
            <person name="Sun J."/>
            <person name="Mao Q."/>
            <person name="Liang P."/>
            <person name="Zhou C."/>
            <person name="Tian Y."/>
            <person name="Men J."/>
            <person name="Lv X."/>
            <person name="Huang L."/>
            <person name="Zhou J."/>
            <person name="Hu Y."/>
            <person name="Li R."/>
            <person name="Zhang F."/>
            <person name="Lei H."/>
            <person name="Li X."/>
            <person name="Hu X."/>
            <person name="Liang C."/>
            <person name="Xu J."/>
            <person name="Wu Z."/>
            <person name="Yu X."/>
        </authorList>
    </citation>
    <scope>NUCLEOTIDE SEQUENCE</scope>
    <source>
        <strain>Henan</strain>
    </source>
</reference>
<evidence type="ECO:0000313" key="1">
    <source>
        <dbReference type="EMBL" id="GAA56713.1"/>
    </source>
</evidence>
<protein>
    <submittedName>
        <fullName evidence="1">Uncharacterized protein</fullName>
    </submittedName>
</protein>
<dbReference type="EMBL" id="DF144349">
    <property type="protein sequence ID" value="GAA56713.1"/>
    <property type="molecule type" value="Genomic_DNA"/>
</dbReference>
<dbReference type="Proteomes" id="UP000008909">
    <property type="component" value="Unassembled WGS sequence"/>
</dbReference>
<accession>G7YUT3</accession>
<keyword evidence="2" id="KW-1185">Reference proteome</keyword>
<proteinExistence type="predicted"/>
<sequence>MPIPDAIGQKIGPLARRALIGRMSEPNSQKRYSISQMPVANGASRRRQNFQNVVAQMKSKVSTQCNVNHHQINEVSLVVDDQIQEGWLLSRAVSGGCNDILGPVALLNDFGQRRCETLTRSDALEFHSGELGSVEVTYQQEMSEVDSGARVDDIEKKRIGYAQRDLRPQCTVKRCRSGIGEDNRDWQGRIGRFSDRRLIVGFVFWMLTARPKIFCTTDGEEKGNDPQIISLLFLKRLLTRDAVEVFIAASESWMTFFAASGPGAESSRKSFSEESSLSTFVRSFRKKFQFRVEYPNWGRAFTLDSLIQCGVPPNTLSDCGVQLLLRYGSGSFTIDLTDDFQQTQEECSQRGRYSSVIALVSDAKPEDEQVVISCYVVHVRLSEEERFDTSILYTFWKTNWDRLLTPQTVIILFAEQYHPTICSTNVRNWGNNHLHNLTNKRSFQGYTQKTNIYCTIAMLRPGRREDRKKLLPLLRPHSCFMQQETTWLIRALLLRHHRLSHLKTTNHIASSVYRLQLAKDSVFCYHAAMLDSAMNAFKPIVKRQLGHGMRFCTGSYAVLYVAVQFIRYFACPRFRVNNSVIFQTF</sequence>
<dbReference type="AlphaFoldDB" id="G7YUT3"/>